<evidence type="ECO:0000256" key="1">
    <source>
        <dbReference type="SAM" id="MobiDB-lite"/>
    </source>
</evidence>
<reference evidence="3" key="2">
    <citation type="submission" date="2013-12" db="EMBL/GenBank/DDBJ databases">
        <authorList>
            <person name="Yu Y."/>
            <person name="Lee S."/>
            <person name="de Baynast K."/>
            <person name="Wissotski M."/>
            <person name="Liu L."/>
            <person name="Talag J."/>
            <person name="Goicoechea J."/>
            <person name="Angelova A."/>
            <person name="Jetty R."/>
            <person name="Kudrna D."/>
            <person name="Golser W."/>
            <person name="Rivera L."/>
            <person name="Zhang J."/>
            <person name="Wing R."/>
        </authorList>
    </citation>
    <scope>NUCLEOTIDE SEQUENCE</scope>
</reference>
<evidence type="ECO:0000313" key="3">
    <source>
        <dbReference type="Proteomes" id="UP000032180"/>
    </source>
</evidence>
<reference evidence="2 3" key="1">
    <citation type="submission" date="2012-08" db="EMBL/GenBank/DDBJ databases">
        <title>Oryza genome evolution.</title>
        <authorList>
            <person name="Wing R.A."/>
        </authorList>
    </citation>
    <scope>NUCLEOTIDE SEQUENCE</scope>
</reference>
<accession>A0A0D9XPY4</accession>
<proteinExistence type="predicted"/>
<keyword evidence="3" id="KW-1185">Reference proteome</keyword>
<feature type="region of interest" description="Disordered" evidence="1">
    <location>
        <begin position="1"/>
        <end position="39"/>
    </location>
</feature>
<dbReference type="Gramene" id="LPERR11G04980.1">
    <property type="protein sequence ID" value="LPERR11G04980.1"/>
    <property type="gene ID" value="LPERR11G04980"/>
</dbReference>
<dbReference type="HOGENOM" id="CLU_1344981_0_0_1"/>
<reference evidence="2" key="3">
    <citation type="submission" date="2015-04" db="UniProtKB">
        <authorList>
            <consortium name="EnsemblPlants"/>
        </authorList>
    </citation>
    <scope>IDENTIFICATION</scope>
</reference>
<protein>
    <submittedName>
        <fullName evidence="2">Uncharacterized protein</fullName>
    </submittedName>
</protein>
<evidence type="ECO:0000313" key="2">
    <source>
        <dbReference type="EnsemblPlants" id="LPERR11G04980.1"/>
    </source>
</evidence>
<dbReference type="AlphaFoldDB" id="A0A0D9XPY4"/>
<dbReference type="Proteomes" id="UP000032180">
    <property type="component" value="Chromosome 11"/>
</dbReference>
<dbReference type="EnsemblPlants" id="LPERR11G04980.1">
    <property type="protein sequence ID" value="LPERR11G04980.1"/>
    <property type="gene ID" value="LPERR11G04980"/>
</dbReference>
<name>A0A0D9XPY4_9ORYZ</name>
<sequence>MHASSICSGWRRSSPACQRRRRRPRPPEKASAWVRSAAGMPVPSLPHCPGDGADPGRRPRRLLCFSRCRHAGSPPFHRAGSPNPLPSIWPLRPEFLNQESERTREGICPFPLQRAGYQPVKKNGGSIILAYIAKYNCYFKSTMDCSRDQHIPKPKSITPGNQLSPLRSPQRRVYAPFQQALLFTSKQLQAAALEEAADCWGVAS</sequence>
<organism evidence="2 3">
    <name type="scientific">Leersia perrieri</name>
    <dbReference type="NCBI Taxonomy" id="77586"/>
    <lineage>
        <taxon>Eukaryota</taxon>
        <taxon>Viridiplantae</taxon>
        <taxon>Streptophyta</taxon>
        <taxon>Embryophyta</taxon>
        <taxon>Tracheophyta</taxon>
        <taxon>Spermatophyta</taxon>
        <taxon>Magnoliopsida</taxon>
        <taxon>Liliopsida</taxon>
        <taxon>Poales</taxon>
        <taxon>Poaceae</taxon>
        <taxon>BOP clade</taxon>
        <taxon>Oryzoideae</taxon>
        <taxon>Oryzeae</taxon>
        <taxon>Oryzinae</taxon>
        <taxon>Leersia</taxon>
    </lineage>
</organism>